<organism evidence="2 3">
    <name type="scientific">Porphyridium purpureum</name>
    <name type="common">Red alga</name>
    <name type="synonym">Porphyridium cruentum</name>
    <dbReference type="NCBI Taxonomy" id="35688"/>
    <lineage>
        <taxon>Eukaryota</taxon>
        <taxon>Rhodophyta</taxon>
        <taxon>Bangiophyceae</taxon>
        <taxon>Porphyridiales</taxon>
        <taxon>Porphyridiaceae</taxon>
        <taxon>Porphyridium</taxon>
    </lineage>
</organism>
<dbReference type="InterPro" id="IPR016135">
    <property type="entry name" value="UBQ-conjugating_enzyme/RWD"/>
</dbReference>
<evidence type="ECO:0000259" key="1">
    <source>
        <dbReference type="PROSITE" id="PS50908"/>
    </source>
</evidence>
<evidence type="ECO:0000313" key="3">
    <source>
        <dbReference type="Proteomes" id="UP000324585"/>
    </source>
</evidence>
<feature type="domain" description="RWD" evidence="1">
    <location>
        <begin position="8"/>
        <end position="118"/>
    </location>
</feature>
<dbReference type="InterPro" id="IPR006575">
    <property type="entry name" value="RWD_dom"/>
</dbReference>
<proteinExistence type="predicted"/>
<sequence>MAEDDRLQELEALEAIFGPELKLGGDGDESAQQVAQGHARFQLQLDEPLYGVRARLAFRYTPQYPDAAPEISVLVDQGVSAAAGAALQKVLLDEAQSQLGLPMIYTLHTVAKEWIADHAIGGDEGRAGASTVGVVEASFETRDLQAEHADDAKKFHGTPVTPESFAEWKVKFDAEHRAHTTEEVTEGRDERMSGRALFETNKAVISEESLSLWEDEADAYDDEEVEVEAEDR</sequence>
<dbReference type="Proteomes" id="UP000324585">
    <property type="component" value="Unassembled WGS sequence"/>
</dbReference>
<gene>
    <name evidence="2" type="ORF">FVE85_4454</name>
</gene>
<dbReference type="EMBL" id="VRMN01000016">
    <property type="protein sequence ID" value="KAA8491037.1"/>
    <property type="molecule type" value="Genomic_DNA"/>
</dbReference>
<protein>
    <submittedName>
        <fullName evidence="2">RWD domain-containing protein</fullName>
    </submittedName>
</protein>
<evidence type="ECO:0000313" key="2">
    <source>
        <dbReference type="EMBL" id="KAA8491037.1"/>
    </source>
</evidence>
<dbReference type="SUPFAM" id="SSF54495">
    <property type="entry name" value="UBC-like"/>
    <property type="match status" value="1"/>
</dbReference>
<dbReference type="PANTHER" id="PTHR12292">
    <property type="entry name" value="RWD DOMAIN-CONTAINING PROTEIN"/>
    <property type="match status" value="1"/>
</dbReference>
<dbReference type="Pfam" id="PF05773">
    <property type="entry name" value="RWD"/>
    <property type="match status" value="1"/>
</dbReference>
<reference evidence="3" key="1">
    <citation type="journal article" date="2019" name="Nat. Commun.">
        <title>Expansion of phycobilisome linker gene families in mesophilic red algae.</title>
        <authorList>
            <person name="Lee J."/>
            <person name="Kim D."/>
            <person name="Bhattacharya D."/>
            <person name="Yoon H.S."/>
        </authorList>
    </citation>
    <scope>NUCLEOTIDE SEQUENCE [LARGE SCALE GENOMIC DNA]</scope>
    <source>
        <strain evidence="3">CCMP 1328</strain>
    </source>
</reference>
<dbReference type="OMA" id="QWDEHKK"/>
<dbReference type="InterPro" id="IPR032378">
    <property type="entry name" value="ZC3H15/TMA46_C"/>
</dbReference>
<comment type="caution">
    <text evidence="2">The sequence shown here is derived from an EMBL/GenBank/DDBJ whole genome shotgun (WGS) entry which is preliminary data.</text>
</comment>
<accession>A0A5J4YKP1</accession>
<dbReference type="InterPro" id="IPR040213">
    <property type="entry name" value="GIR2-like"/>
</dbReference>
<dbReference type="OrthoDB" id="277175at2759"/>
<keyword evidence="3" id="KW-1185">Reference proteome</keyword>
<dbReference type="Pfam" id="PF16543">
    <property type="entry name" value="DFRP_C"/>
    <property type="match status" value="1"/>
</dbReference>
<dbReference type="CDD" id="cd23823">
    <property type="entry name" value="RWD_GCN2"/>
    <property type="match status" value="1"/>
</dbReference>
<dbReference type="Gene3D" id="3.10.110.10">
    <property type="entry name" value="Ubiquitin Conjugating Enzyme"/>
    <property type="match status" value="1"/>
</dbReference>
<name>A0A5J4YKP1_PORPP</name>
<dbReference type="SMART" id="SM00591">
    <property type="entry name" value="RWD"/>
    <property type="match status" value="1"/>
</dbReference>
<dbReference type="PROSITE" id="PS50908">
    <property type="entry name" value="RWD"/>
    <property type="match status" value="1"/>
</dbReference>
<dbReference type="Gene3D" id="6.20.400.10">
    <property type="match status" value="1"/>
</dbReference>
<dbReference type="AlphaFoldDB" id="A0A5J4YKP1"/>